<dbReference type="InterPro" id="IPR012779">
    <property type="entry name" value="Peptidase_M1_pepN"/>
</dbReference>
<dbReference type="Gene3D" id="2.60.40.1730">
    <property type="entry name" value="tricorn interacting facor f3 domain"/>
    <property type="match status" value="1"/>
</dbReference>
<evidence type="ECO:0000256" key="11">
    <source>
        <dbReference type="ARBA" id="ARBA00023049"/>
    </source>
</evidence>
<evidence type="ECO:0000313" key="18">
    <source>
        <dbReference type="EMBL" id="PWV63449.1"/>
    </source>
</evidence>
<keyword evidence="19" id="KW-1185">Reference proteome</keyword>
<dbReference type="OrthoDB" id="100605at2"/>
<evidence type="ECO:0000256" key="5">
    <source>
        <dbReference type="ARBA" id="ARBA00015611"/>
    </source>
</evidence>
<dbReference type="FunFam" id="1.10.390.10:FF:000002">
    <property type="entry name" value="Aminopeptidase N"/>
    <property type="match status" value="1"/>
</dbReference>
<organism evidence="18 19">
    <name type="scientific">Plasticicumulans acidivorans</name>
    <dbReference type="NCBI Taxonomy" id="886464"/>
    <lineage>
        <taxon>Bacteria</taxon>
        <taxon>Pseudomonadati</taxon>
        <taxon>Pseudomonadota</taxon>
        <taxon>Gammaproteobacteria</taxon>
        <taxon>Candidatus Competibacteraceae</taxon>
        <taxon>Plasticicumulans</taxon>
    </lineage>
</organism>
<dbReference type="InterPro" id="IPR042097">
    <property type="entry name" value="Aminopeptidase_N-like_N_sf"/>
</dbReference>
<dbReference type="NCBIfam" id="TIGR02414">
    <property type="entry name" value="pepN_proteo"/>
    <property type="match status" value="1"/>
</dbReference>
<feature type="domain" description="Aminopeptidase N-like N-terminal" evidence="17">
    <location>
        <begin position="43"/>
        <end position="186"/>
    </location>
</feature>
<dbReference type="AlphaFoldDB" id="A0A317MXB7"/>
<keyword evidence="8" id="KW-0479">Metal-binding</keyword>
<dbReference type="PRINTS" id="PR00756">
    <property type="entry name" value="ALADIPTASE"/>
</dbReference>
<dbReference type="Pfam" id="PF17432">
    <property type="entry name" value="DUF3458_C"/>
    <property type="match status" value="1"/>
</dbReference>
<proteinExistence type="inferred from homology"/>
<evidence type="ECO:0000313" key="19">
    <source>
        <dbReference type="Proteomes" id="UP000246569"/>
    </source>
</evidence>
<dbReference type="Gene3D" id="1.25.50.10">
    <property type="entry name" value="Peptidase M1, alanyl aminopeptidase, C-terminal domain"/>
    <property type="match status" value="1"/>
</dbReference>
<feature type="domain" description="Peptidase M1 alanyl aminopeptidase Ig-like fold" evidence="15">
    <location>
        <begin position="444"/>
        <end position="545"/>
    </location>
</feature>
<evidence type="ECO:0000259" key="15">
    <source>
        <dbReference type="Pfam" id="PF11940"/>
    </source>
</evidence>
<evidence type="ECO:0000256" key="6">
    <source>
        <dbReference type="ARBA" id="ARBA00022438"/>
    </source>
</evidence>
<dbReference type="EC" id="3.4.11.2" evidence="4 13"/>
<feature type="domain" description="Peptidase M1 alanyl aminopeptidase C-terminal" evidence="16">
    <location>
        <begin position="551"/>
        <end position="874"/>
    </location>
</feature>
<dbReference type="SUPFAM" id="SSF63737">
    <property type="entry name" value="Leukotriene A4 hydrolase N-terminal domain"/>
    <property type="match status" value="1"/>
</dbReference>
<dbReference type="InterPro" id="IPR024601">
    <property type="entry name" value="Peptidase_M1_pepN_C"/>
</dbReference>
<keyword evidence="6 18" id="KW-0031">Aminopeptidase</keyword>
<evidence type="ECO:0000256" key="7">
    <source>
        <dbReference type="ARBA" id="ARBA00022670"/>
    </source>
</evidence>
<gene>
    <name evidence="18" type="ORF">C7443_103378</name>
</gene>
<protein>
    <recommendedName>
        <fullName evidence="5 13">Aminopeptidase N</fullName>
        <ecNumber evidence="4 13">3.4.11.2</ecNumber>
    </recommendedName>
</protein>
<evidence type="ECO:0000256" key="9">
    <source>
        <dbReference type="ARBA" id="ARBA00022801"/>
    </source>
</evidence>
<reference evidence="18 19" key="1">
    <citation type="submission" date="2018-05" db="EMBL/GenBank/DDBJ databases">
        <title>Genomic Encyclopedia of Type Strains, Phase IV (KMG-IV): sequencing the most valuable type-strain genomes for metagenomic binning, comparative biology and taxonomic classification.</title>
        <authorList>
            <person name="Goeker M."/>
        </authorList>
    </citation>
    <scope>NUCLEOTIDE SEQUENCE [LARGE SCALE GENOMIC DNA]</scope>
    <source>
        <strain evidence="18 19">DSM 23606</strain>
    </source>
</reference>
<feature type="domain" description="Peptidase M1 membrane alanine aminopeptidase" evidence="14">
    <location>
        <begin position="226"/>
        <end position="439"/>
    </location>
</feature>
<dbReference type="PANTHER" id="PTHR46322:SF1">
    <property type="entry name" value="PUROMYCIN-SENSITIVE AMINOPEPTIDASE"/>
    <property type="match status" value="1"/>
</dbReference>
<keyword evidence="7" id="KW-0645">Protease</keyword>
<evidence type="ECO:0000256" key="3">
    <source>
        <dbReference type="ARBA" id="ARBA00010136"/>
    </source>
</evidence>
<dbReference type="InterPro" id="IPR014782">
    <property type="entry name" value="Peptidase_M1_dom"/>
</dbReference>
<dbReference type="CDD" id="cd09600">
    <property type="entry name" value="M1_APN"/>
    <property type="match status" value="1"/>
</dbReference>
<dbReference type="GO" id="GO:0008270">
    <property type="term" value="F:zinc ion binding"/>
    <property type="evidence" value="ECO:0007669"/>
    <property type="project" value="InterPro"/>
</dbReference>
<comment type="similarity">
    <text evidence="3">Belongs to the peptidase M1 family.</text>
</comment>
<comment type="caution">
    <text evidence="18">The sequence shown here is derived from an EMBL/GenBank/DDBJ whole genome shotgun (WGS) entry which is preliminary data.</text>
</comment>
<dbReference type="GO" id="GO:0006508">
    <property type="term" value="P:proteolysis"/>
    <property type="evidence" value="ECO:0007669"/>
    <property type="project" value="UniProtKB-UniRule"/>
</dbReference>
<evidence type="ECO:0000256" key="8">
    <source>
        <dbReference type="ARBA" id="ARBA00022723"/>
    </source>
</evidence>
<dbReference type="RefSeq" id="WP_110017934.1">
    <property type="nucleotide sequence ID" value="NZ_QGTJ01000003.1"/>
</dbReference>
<dbReference type="GO" id="GO:0008237">
    <property type="term" value="F:metallopeptidase activity"/>
    <property type="evidence" value="ECO:0007669"/>
    <property type="project" value="UniProtKB-UniRule"/>
</dbReference>
<keyword evidence="9" id="KW-0378">Hydrolase</keyword>
<evidence type="ECO:0000259" key="14">
    <source>
        <dbReference type="Pfam" id="PF01433"/>
    </source>
</evidence>
<accession>A0A317MXB7</accession>
<dbReference type="FunFam" id="2.60.40.1840:FF:000001">
    <property type="entry name" value="Aminopeptidase N"/>
    <property type="match status" value="1"/>
</dbReference>
<dbReference type="PANTHER" id="PTHR46322">
    <property type="entry name" value="PUROMYCIN-SENSITIVE AMINOPEPTIDASE"/>
    <property type="match status" value="1"/>
</dbReference>
<dbReference type="InterPro" id="IPR035414">
    <property type="entry name" value="Peptidase_M1_pepN_Ig-like"/>
</dbReference>
<dbReference type="Pfam" id="PF01433">
    <property type="entry name" value="Peptidase_M1"/>
    <property type="match status" value="1"/>
</dbReference>
<keyword evidence="11" id="KW-0482">Metalloprotease</keyword>
<dbReference type="InterPro" id="IPR001930">
    <property type="entry name" value="Peptidase_M1"/>
</dbReference>
<dbReference type="FunFam" id="3.30.2010.30:FF:000002">
    <property type="entry name" value="Putative aminopeptidase N"/>
    <property type="match status" value="1"/>
</dbReference>
<evidence type="ECO:0000256" key="12">
    <source>
        <dbReference type="ARBA" id="ARBA00059739"/>
    </source>
</evidence>
<dbReference type="GO" id="GO:0016285">
    <property type="term" value="F:alanyl aminopeptidase activity"/>
    <property type="evidence" value="ECO:0007669"/>
    <property type="project" value="UniProtKB-EC"/>
</dbReference>
<dbReference type="Gene3D" id="3.30.2010.30">
    <property type="match status" value="1"/>
</dbReference>
<dbReference type="Gene3D" id="2.60.40.1840">
    <property type="match status" value="1"/>
</dbReference>
<sequence>MTASAVLLKDYRAPAFLIDQVELRFELGETGTRVSSRLQLRRQDSAIDALHLHGEQLELLGLTLDDKPLPAHRYQVTADTLTLFDPPAQFTLGVETLIHPELNTALEGLYKSSGNFCTQCEPEGFRKITYYLDRPDVMARFTTTVVAERERYPMLLSNGNPVERGELADGRHWVRWEDPFPKPSYLFALVAGDLGCVRDQFVTRSGRTVALEIYTEHDKVDQCAHAMASLKKAMRWDEERFGLEYDLDIYMIVAVSDFNMGAMENKGLNVFNTKFVLARPDTATDADFLGIESVIAHEYFHNWTGNRVTCRDWFQLSLKEGLTVFRDQEFSADMNSAAVARIDDVRNLRALQFPQDAGPLAHPVRPESYIEINNFYTVTVYEKGAEVVRMYQTLLGREGFRKGMDLYFQRHDGQAVTCEDFCAAMADANGRDLSQFMRWYRQAGTPTLKARGEYDAAQRRYTLHLAQSCPPTPEAADKEPFLIPVAVGLLDRDGSELPLRLSDETAATGARVLELTQAEQSFVFEDVPAAPVPSLLRGFSAPVKLVCDYSDEELLFLAAHDSDTFNRWEAAQQLGVRAVLQLLAVRAEGHAWSLPSTLAELFARLLADDSTDPALLEQMLTLPSEAYLAEQMAVIDVDGLFAAREFLRKGLALHHRAAFNALVERLAVHGAYSLDGEAIGRRALRNRCLDYLASLESALVHTMLSRQLESADNMTEQLAAITLIAHGEHPARLAALESFYTRWQREALVVDKWFTLQATSKRADTLKHVCTLLQHPAFNLRNPNKVRALVGAFCNNNAVRFHAADGSGYAFLVERIVELDPLNPQIAARLLGALTRWRQYDAGRQALMRGALERILDLRGLSPDVFEIASKALAG</sequence>
<evidence type="ECO:0000256" key="13">
    <source>
        <dbReference type="NCBIfam" id="TIGR02414"/>
    </source>
</evidence>
<evidence type="ECO:0000259" key="17">
    <source>
        <dbReference type="Pfam" id="PF17900"/>
    </source>
</evidence>
<dbReference type="Pfam" id="PF11940">
    <property type="entry name" value="DUF3458"/>
    <property type="match status" value="1"/>
</dbReference>
<dbReference type="Pfam" id="PF17900">
    <property type="entry name" value="Peptidase_M1_N"/>
    <property type="match status" value="1"/>
</dbReference>
<dbReference type="InterPro" id="IPR038438">
    <property type="entry name" value="PepN_Ig-like_sf"/>
</dbReference>
<evidence type="ECO:0000256" key="10">
    <source>
        <dbReference type="ARBA" id="ARBA00022833"/>
    </source>
</evidence>
<evidence type="ECO:0000256" key="1">
    <source>
        <dbReference type="ARBA" id="ARBA00000098"/>
    </source>
</evidence>
<dbReference type="Proteomes" id="UP000246569">
    <property type="component" value="Unassembled WGS sequence"/>
</dbReference>
<keyword evidence="10" id="KW-0862">Zinc</keyword>
<name>A0A317MXB7_9GAMM</name>
<dbReference type="FunFam" id="2.60.40.1730:FF:000005">
    <property type="entry name" value="Aminopeptidase N"/>
    <property type="match status" value="1"/>
</dbReference>
<evidence type="ECO:0000256" key="2">
    <source>
        <dbReference type="ARBA" id="ARBA00001947"/>
    </source>
</evidence>
<dbReference type="SUPFAM" id="SSF55486">
    <property type="entry name" value="Metalloproteases ('zincins'), catalytic domain"/>
    <property type="match status" value="1"/>
</dbReference>
<evidence type="ECO:0000259" key="16">
    <source>
        <dbReference type="Pfam" id="PF17432"/>
    </source>
</evidence>
<dbReference type="EMBL" id="QGTJ01000003">
    <property type="protein sequence ID" value="PWV63449.1"/>
    <property type="molecule type" value="Genomic_DNA"/>
</dbReference>
<comment type="catalytic activity">
    <reaction evidence="1">
        <text>Release of an N-terminal amino acid, Xaa-|-Yaa- from a peptide, amide or arylamide. Xaa is preferably Ala, but may be most amino acids including Pro (slow action). When a terminal hydrophobic residue is followed by a prolyl residue, the two may be released as an intact Xaa-Pro dipeptide.</text>
        <dbReference type="EC" id="3.4.11.2"/>
    </reaction>
</comment>
<comment type="cofactor">
    <cofactor evidence="2">
        <name>Zn(2+)</name>
        <dbReference type="ChEBI" id="CHEBI:29105"/>
    </cofactor>
</comment>
<dbReference type="InterPro" id="IPR037144">
    <property type="entry name" value="Peptidase_M1_pepN_C_sf"/>
</dbReference>
<comment type="function">
    <text evidence="12">Aminopeptidase N is involved in the degradation of intracellular peptides generated by protein breakdown during normal growth as well as in response to nutrient starvation.</text>
</comment>
<dbReference type="InterPro" id="IPR045357">
    <property type="entry name" value="Aminopeptidase_N-like_N"/>
</dbReference>
<evidence type="ECO:0000256" key="4">
    <source>
        <dbReference type="ARBA" id="ARBA00012564"/>
    </source>
</evidence>
<dbReference type="InterPro" id="IPR027268">
    <property type="entry name" value="Peptidase_M4/M1_CTD_sf"/>
</dbReference>
<dbReference type="Gene3D" id="1.10.390.10">
    <property type="entry name" value="Neutral Protease Domain 2"/>
    <property type="match status" value="1"/>
</dbReference>